<dbReference type="Proteomes" id="UP001063166">
    <property type="component" value="Unassembled WGS sequence"/>
</dbReference>
<proteinExistence type="predicted"/>
<keyword evidence="2" id="KW-1185">Reference proteome</keyword>
<name>A0A9P3PUQ5_LYOSH</name>
<protein>
    <submittedName>
        <fullName evidence="1">Uncharacterized protein</fullName>
    </submittedName>
</protein>
<comment type="caution">
    <text evidence="1">The sequence shown here is derived from an EMBL/GenBank/DDBJ whole genome shotgun (WGS) entry which is preliminary data.</text>
</comment>
<dbReference type="AlphaFoldDB" id="A0A9P3PUQ5"/>
<gene>
    <name evidence="1" type="ORF">LshimejAT787_1103880</name>
</gene>
<reference evidence="1" key="1">
    <citation type="submission" date="2022-07" db="EMBL/GenBank/DDBJ databases">
        <title>The genome of Lyophyllum shimeji provides insight into the initial evolution of ectomycorrhizal fungal genome.</title>
        <authorList>
            <person name="Kobayashi Y."/>
            <person name="Shibata T."/>
            <person name="Hirakawa H."/>
            <person name="Shigenobu S."/>
            <person name="Nishiyama T."/>
            <person name="Yamada A."/>
            <person name="Hasebe M."/>
            <person name="Kawaguchi M."/>
        </authorList>
    </citation>
    <scope>NUCLEOTIDE SEQUENCE</scope>
    <source>
        <strain evidence="1">AT787</strain>
    </source>
</reference>
<evidence type="ECO:0000313" key="1">
    <source>
        <dbReference type="EMBL" id="GLB42373.1"/>
    </source>
</evidence>
<dbReference type="EMBL" id="BRPK01000011">
    <property type="protein sequence ID" value="GLB42373.1"/>
    <property type="molecule type" value="Genomic_DNA"/>
</dbReference>
<evidence type="ECO:0000313" key="2">
    <source>
        <dbReference type="Proteomes" id="UP001063166"/>
    </source>
</evidence>
<accession>A0A9P3PUQ5</accession>
<sequence>MDVCRELEGRRLQGELTKLSKPAPCGGKQVAQSDGAHVGDFIYPTVSQRTQASEVFDHVRGHRNPGQAERHEIVEAENKPFDCGGWDIGVR</sequence>
<organism evidence="1 2">
    <name type="scientific">Lyophyllum shimeji</name>
    <name type="common">Hon-shimeji</name>
    <name type="synonym">Tricholoma shimeji</name>
    <dbReference type="NCBI Taxonomy" id="47721"/>
    <lineage>
        <taxon>Eukaryota</taxon>
        <taxon>Fungi</taxon>
        <taxon>Dikarya</taxon>
        <taxon>Basidiomycota</taxon>
        <taxon>Agaricomycotina</taxon>
        <taxon>Agaricomycetes</taxon>
        <taxon>Agaricomycetidae</taxon>
        <taxon>Agaricales</taxon>
        <taxon>Tricholomatineae</taxon>
        <taxon>Lyophyllaceae</taxon>
        <taxon>Lyophyllum</taxon>
    </lineage>
</organism>